<reference evidence="4" key="1">
    <citation type="submission" date="2018-11" db="EMBL/GenBank/DDBJ databases">
        <authorList>
            <consortium name="Pathogen Informatics"/>
        </authorList>
    </citation>
    <scope>NUCLEOTIDE SEQUENCE</scope>
</reference>
<dbReference type="AlphaFoldDB" id="A0A448WRW7"/>
<protein>
    <recommendedName>
        <fullName evidence="3">Myosin tail domain-containing protein</fullName>
    </recommendedName>
</protein>
<evidence type="ECO:0000259" key="3">
    <source>
        <dbReference type="Pfam" id="PF01576"/>
    </source>
</evidence>
<feature type="domain" description="Myosin tail" evidence="3">
    <location>
        <begin position="1"/>
        <end position="61"/>
    </location>
</feature>
<evidence type="ECO:0000313" key="4">
    <source>
        <dbReference type="EMBL" id="VEL18682.1"/>
    </source>
</evidence>
<accession>A0A448WRW7</accession>
<evidence type="ECO:0000256" key="2">
    <source>
        <dbReference type="SAM" id="Coils"/>
    </source>
</evidence>
<evidence type="ECO:0000256" key="1">
    <source>
        <dbReference type="ARBA" id="ARBA00023054"/>
    </source>
</evidence>
<dbReference type="Pfam" id="PF01576">
    <property type="entry name" value="Myosin_tail_1"/>
    <property type="match status" value="1"/>
</dbReference>
<evidence type="ECO:0000313" key="5">
    <source>
        <dbReference type="Proteomes" id="UP000784294"/>
    </source>
</evidence>
<gene>
    <name evidence="4" type="ORF">PXEA_LOCUS12122</name>
</gene>
<organism evidence="4 5">
    <name type="scientific">Protopolystoma xenopodis</name>
    <dbReference type="NCBI Taxonomy" id="117903"/>
    <lineage>
        <taxon>Eukaryota</taxon>
        <taxon>Metazoa</taxon>
        <taxon>Spiralia</taxon>
        <taxon>Lophotrochozoa</taxon>
        <taxon>Platyhelminthes</taxon>
        <taxon>Monogenea</taxon>
        <taxon>Polyopisthocotylea</taxon>
        <taxon>Polystomatidea</taxon>
        <taxon>Polystomatidae</taxon>
        <taxon>Protopolystoma</taxon>
    </lineage>
</organism>
<sequence>MREKLAETEKEGGRRNKTQLSTLEARILAIDEQLELEKQEKNTALKNSRRLEKKLKELMLQ</sequence>
<feature type="coiled-coil region" evidence="2">
    <location>
        <begin position="20"/>
        <end position="61"/>
    </location>
</feature>
<keyword evidence="5" id="KW-1185">Reference proteome</keyword>
<name>A0A448WRW7_9PLAT</name>
<keyword evidence="1 2" id="KW-0175">Coiled coil</keyword>
<dbReference type="Proteomes" id="UP000784294">
    <property type="component" value="Unassembled WGS sequence"/>
</dbReference>
<dbReference type="InterPro" id="IPR002928">
    <property type="entry name" value="Myosin_tail"/>
</dbReference>
<dbReference type="OrthoDB" id="10254995at2759"/>
<dbReference type="GO" id="GO:0016459">
    <property type="term" value="C:myosin complex"/>
    <property type="evidence" value="ECO:0007669"/>
    <property type="project" value="InterPro"/>
</dbReference>
<proteinExistence type="predicted"/>
<dbReference type="EMBL" id="CAAALY010038127">
    <property type="protein sequence ID" value="VEL18682.1"/>
    <property type="molecule type" value="Genomic_DNA"/>
</dbReference>
<comment type="caution">
    <text evidence="4">The sequence shown here is derived from an EMBL/GenBank/DDBJ whole genome shotgun (WGS) entry which is preliminary data.</text>
</comment>